<dbReference type="InterPro" id="IPR037272">
    <property type="entry name" value="SNS_sf"/>
</dbReference>
<keyword evidence="5 6" id="KW-0472">Membrane</keyword>
<feature type="transmembrane region" description="Helical" evidence="6">
    <location>
        <begin position="420"/>
        <end position="439"/>
    </location>
</feature>
<feature type="transmembrane region" description="Helical" evidence="6">
    <location>
        <begin position="213"/>
        <end position="234"/>
    </location>
</feature>
<keyword evidence="8" id="KW-1185">Reference proteome</keyword>
<dbReference type="InterPro" id="IPR047218">
    <property type="entry name" value="YocR/YhdH-like"/>
</dbReference>
<dbReference type="NCBIfam" id="NF037979">
    <property type="entry name" value="Na_transp"/>
    <property type="match status" value="1"/>
</dbReference>
<feature type="transmembrane region" description="Helical" evidence="6">
    <location>
        <begin position="82"/>
        <end position="103"/>
    </location>
</feature>
<dbReference type="InterPro" id="IPR000175">
    <property type="entry name" value="Na/ntran_symport"/>
</dbReference>
<dbReference type="Pfam" id="PF00209">
    <property type="entry name" value="SNF"/>
    <property type="match status" value="2"/>
</dbReference>
<evidence type="ECO:0000256" key="3">
    <source>
        <dbReference type="ARBA" id="ARBA00022692"/>
    </source>
</evidence>
<sequence>MERTRWSSSLGFVLAATGSAVGLGAIWKFPYVVAHQGGGAFLLLYTALTLSIGLGLLRVEMAIGRAADAGAYGAFLRLGGRLWSLVGALAVLASAVILSYYSVVGGWTLAYFWQVITEPLARDGGQWTTRFAQLSGSGWAAFFYHGLFMLATLTCVAAGVQKGIERLSKVLMPCLFVMMCILIVRGLMLPGAWEGVLRFLMPNLNALDGTALLSALGLSFWTLSLAMGVMVTYGSYLPSGVNLGKAARMVALLTMLSCVLSGLLVLPPAHALGLGDSAGPGLTFVTMPLVFAELPWGNAFGAVFFALLFIAALTSSISILEVPVAFLIETLKWPRRAASACVAGACYALGIAASLSFGERPTLQLAGKSVFGWLDYLASNVFLPVGGVLTCLFAAWWVWPRLREQWGASGKAGPFEWVKRIVIGVFAPAAMLWILWQGLAA</sequence>
<comment type="caution">
    <text evidence="7">The sequence shown here is derived from an EMBL/GenBank/DDBJ whole genome shotgun (WGS) entry which is preliminary data.</text>
</comment>
<protein>
    <submittedName>
        <fullName evidence="7">Sodium-dependent transporter</fullName>
    </submittedName>
</protein>
<evidence type="ECO:0000256" key="5">
    <source>
        <dbReference type="ARBA" id="ARBA00023136"/>
    </source>
</evidence>
<dbReference type="PROSITE" id="PS50267">
    <property type="entry name" value="NA_NEUROTRAN_SYMP_3"/>
    <property type="match status" value="1"/>
</dbReference>
<feature type="transmembrane region" description="Helical" evidence="6">
    <location>
        <begin position="377"/>
        <end position="399"/>
    </location>
</feature>
<evidence type="ECO:0000256" key="4">
    <source>
        <dbReference type="ARBA" id="ARBA00022989"/>
    </source>
</evidence>
<gene>
    <name evidence="7" type="ORF">H0484_08120</name>
</gene>
<evidence type="ECO:0000256" key="1">
    <source>
        <dbReference type="ARBA" id="ARBA00004141"/>
    </source>
</evidence>
<dbReference type="PANTHER" id="PTHR42948">
    <property type="entry name" value="TRANSPORTER"/>
    <property type="match status" value="1"/>
</dbReference>
<keyword evidence="4 6" id="KW-1133">Transmembrane helix</keyword>
<dbReference type="CDD" id="cd10336">
    <property type="entry name" value="SLC6sbd_Tyt1-Like"/>
    <property type="match status" value="1"/>
</dbReference>
<proteinExistence type="predicted"/>
<accession>A0ABS8CDN9</accession>
<dbReference type="EMBL" id="JACDXW010000003">
    <property type="protein sequence ID" value="MCB5363714.1"/>
    <property type="molecule type" value="Genomic_DNA"/>
</dbReference>
<evidence type="ECO:0000313" key="7">
    <source>
        <dbReference type="EMBL" id="MCB5363714.1"/>
    </source>
</evidence>
<evidence type="ECO:0000313" key="8">
    <source>
        <dbReference type="Proteomes" id="UP000776983"/>
    </source>
</evidence>
<evidence type="ECO:0000256" key="2">
    <source>
        <dbReference type="ARBA" id="ARBA00022448"/>
    </source>
</evidence>
<keyword evidence="3 6" id="KW-0812">Transmembrane</keyword>
<feature type="transmembrane region" description="Helical" evidence="6">
    <location>
        <begin position="139"/>
        <end position="158"/>
    </location>
</feature>
<dbReference type="PRINTS" id="PR00176">
    <property type="entry name" value="NANEUSMPORT"/>
</dbReference>
<evidence type="ECO:0000256" key="6">
    <source>
        <dbReference type="SAM" id="Phobius"/>
    </source>
</evidence>
<feature type="transmembrane region" description="Helical" evidence="6">
    <location>
        <begin position="40"/>
        <end position="61"/>
    </location>
</feature>
<dbReference type="SUPFAM" id="SSF161070">
    <property type="entry name" value="SNF-like"/>
    <property type="match status" value="1"/>
</dbReference>
<feature type="transmembrane region" description="Helical" evidence="6">
    <location>
        <begin position="340"/>
        <end position="357"/>
    </location>
</feature>
<feature type="transmembrane region" description="Helical" evidence="6">
    <location>
        <begin position="246"/>
        <end position="266"/>
    </location>
</feature>
<feature type="transmembrane region" description="Helical" evidence="6">
    <location>
        <begin position="170"/>
        <end position="193"/>
    </location>
</feature>
<dbReference type="PANTHER" id="PTHR42948:SF1">
    <property type="entry name" value="TRANSPORTER"/>
    <property type="match status" value="1"/>
</dbReference>
<comment type="subcellular location">
    <subcellularLocation>
        <location evidence="1">Membrane</location>
        <topology evidence="1">Multi-pass membrane protein</topology>
    </subcellularLocation>
</comment>
<dbReference type="Proteomes" id="UP000776983">
    <property type="component" value="Unassembled WGS sequence"/>
</dbReference>
<reference evidence="7 8" key="1">
    <citation type="submission" date="2020-07" db="EMBL/GenBank/DDBJ databases">
        <title>Pusillimonas sp. nov., isolated from poultry manure in Taiwan.</title>
        <authorList>
            <person name="Lin S.-Y."/>
            <person name="Tang Y.-S."/>
            <person name="Young C.-C."/>
        </authorList>
    </citation>
    <scope>NUCLEOTIDE SEQUENCE [LARGE SCALE GENOMIC DNA]</scope>
    <source>
        <strain evidence="7 8">CC-YST705</strain>
    </source>
</reference>
<organism evidence="7 8">
    <name type="scientific">Mesopusillimonas faecipullorum</name>
    <dbReference type="NCBI Taxonomy" id="2755040"/>
    <lineage>
        <taxon>Bacteria</taxon>
        <taxon>Pseudomonadati</taxon>
        <taxon>Pseudomonadota</taxon>
        <taxon>Betaproteobacteria</taxon>
        <taxon>Burkholderiales</taxon>
        <taxon>Alcaligenaceae</taxon>
        <taxon>Mesopusillimonas</taxon>
    </lineage>
</organism>
<keyword evidence="2" id="KW-0813">Transport</keyword>
<dbReference type="RefSeq" id="WP_226954086.1">
    <property type="nucleotide sequence ID" value="NZ_JACDXW010000003.1"/>
</dbReference>
<name>A0ABS8CDN9_9BURK</name>
<feature type="transmembrane region" description="Helical" evidence="6">
    <location>
        <begin position="299"/>
        <end position="328"/>
    </location>
</feature>